<comment type="caution">
    <text evidence="7">The sequence shown here is derived from an EMBL/GenBank/DDBJ whole genome shotgun (WGS) entry which is preliminary data.</text>
</comment>
<proteinExistence type="predicted"/>
<dbReference type="NCBIfam" id="TIGR01180">
    <property type="entry name" value="aman2_put"/>
    <property type="match status" value="1"/>
</dbReference>
<keyword evidence="4" id="KW-0732">Signal</keyword>
<dbReference type="Gene3D" id="2.70.98.10">
    <property type="match status" value="1"/>
</dbReference>
<dbReference type="Gene3D" id="3.30.2080.10">
    <property type="entry name" value="GH92 mannosidase domain"/>
    <property type="match status" value="1"/>
</dbReference>
<feature type="chain" id="PRO_5007462302" evidence="4">
    <location>
        <begin position="30"/>
        <end position="767"/>
    </location>
</feature>
<dbReference type="GO" id="GO:0005829">
    <property type="term" value="C:cytosol"/>
    <property type="evidence" value="ECO:0007669"/>
    <property type="project" value="TreeGrafter"/>
</dbReference>
<gene>
    <name evidence="7" type="ORF">HMPREF3185_00736</name>
</gene>
<evidence type="ECO:0000256" key="4">
    <source>
        <dbReference type="SAM" id="SignalP"/>
    </source>
</evidence>
<dbReference type="Proteomes" id="UP000070224">
    <property type="component" value="Unassembled WGS sequence"/>
</dbReference>
<organism evidence="7 8">
    <name type="scientific">Porphyromonas somerae</name>
    <dbReference type="NCBI Taxonomy" id="322095"/>
    <lineage>
        <taxon>Bacteria</taxon>
        <taxon>Pseudomonadati</taxon>
        <taxon>Bacteroidota</taxon>
        <taxon>Bacteroidia</taxon>
        <taxon>Bacteroidales</taxon>
        <taxon>Porphyromonadaceae</taxon>
        <taxon>Porphyromonas</taxon>
    </lineage>
</organism>
<dbReference type="InterPro" id="IPR014718">
    <property type="entry name" value="GH-type_carb-bd"/>
</dbReference>
<dbReference type="GO" id="GO:0000224">
    <property type="term" value="F:peptide-N4-(N-acetyl-beta-glucosaminyl)asparagine amidase activity"/>
    <property type="evidence" value="ECO:0007669"/>
    <property type="project" value="TreeGrafter"/>
</dbReference>
<dbReference type="AlphaFoldDB" id="A0A134BAC7"/>
<reference evidence="8" key="1">
    <citation type="submission" date="2016-01" db="EMBL/GenBank/DDBJ databases">
        <authorList>
            <person name="Mitreva M."/>
            <person name="Pepin K.H."/>
            <person name="Mihindukulasuriya K.A."/>
            <person name="Fulton R."/>
            <person name="Fronick C."/>
            <person name="O'Laughlin M."/>
            <person name="Miner T."/>
            <person name="Herter B."/>
            <person name="Rosa B.A."/>
            <person name="Cordes M."/>
            <person name="Tomlinson C."/>
            <person name="Wollam A."/>
            <person name="Palsikar V.B."/>
            <person name="Mardis E.R."/>
            <person name="Wilson R.K."/>
        </authorList>
    </citation>
    <scope>NUCLEOTIDE SEQUENCE [LARGE SCALE GENOMIC DNA]</scope>
    <source>
        <strain evidence="8">KA00683</strain>
    </source>
</reference>
<dbReference type="GO" id="GO:0006516">
    <property type="term" value="P:glycoprotein catabolic process"/>
    <property type="evidence" value="ECO:0007669"/>
    <property type="project" value="TreeGrafter"/>
</dbReference>
<dbReference type="PATRIC" id="fig|322095.3.peg.728"/>
<keyword evidence="8" id="KW-1185">Reference proteome</keyword>
<dbReference type="InterPro" id="IPR050883">
    <property type="entry name" value="PNGase"/>
</dbReference>
<dbReference type="Pfam" id="PF17678">
    <property type="entry name" value="Glyco_hydro_92N"/>
    <property type="match status" value="1"/>
</dbReference>
<evidence type="ECO:0000256" key="3">
    <source>
        <dbReference type="ARBA" id="ARBA00022837"/>
    </source>
</evidence>
<comment type="subunit">
    <text evidence="2">Monomer.</text>
</comment>
<dbReference type="SUPFAM" id="SSF48208">
    <property type="entry name" value="Six-hairpin glycosidases"/>
    <property type="match status" value="1"/>
</dbReference>
<accession>A0A134BAC7</accession>
<feature type="domain" description="Glycosyl hydrolase family 92 N-terminal" evidence="6">
    <location>
        <begin position="44"/>
        <end position="275"/>
    </location>
</feature>
<dbReference type="Gene3D" id="1.20.1610.10">
    <property type="entry name" value="alpha-1,2-mannosidases domains"/>
    <property type="match status" value="1"/>
</dbReference>
<sequence>MHLLPHSLRSLAASSVALLAAAFFLPACSSKTTGSSSSEDLLSFVDPFIGTGEHGHTFPGATRPNAMVQFSPDTHLIGWDASSGYHESDSVIYAFSLTHLSGTGIGDLGDVAILPYSGADTLRPIAQFDKAEEAASPGYYSVRLKNFGIQTELTSTDRVGLLRATYADSTDRKLLLDLGHILQPNWGHKVVGNDFRLVNDSTIVGTYYTKGWAEHHQMNYILRLSTPADSIALYRDGDRQRLSTGFAIERDTADLKLHLYLPKGSTPYLVKVGLSAVSPEGAERNMQAELPHWDFEAVRTESRRIWADLLGKIRIETSDTAVLKNFYTALYHSHIAPFNYQDVDGSFRGMDKAIHKNPRPEEGHYTVFSIWDTYRALHPLLTIIAPDQALRYGKSLVSDYDEGTILPRWPLASNYTGCMPAYHSVSILADLVAKGLATSEDLRHWTEAAQRSSIYRADLAEKFAGTRELDLITRHPYYKERYGFVPCDSVPESVSWGVEMAYDDWCIARIAEAAGLDSIAKAYDQRGLYYRRYWDRETNLMRPVKGDGSFLTPFNPRFSAHEKSDYTEGNAYQWSFYAPHDMEGFLKLMGGREVLERNLDTLFTTSSRIDGAEQSGDITGLIGQYAHGNEPSHHIAYLYNYTAAPHKGQAILDTVLRHFYKPTPAGIIGNEDCGQMSAWYVLSALGFYQVCPGKAEYTIGRPLVDKAKIQLPKGIFTIEVRNNSKENKYVQQATINGRDITESLTFTHKDIHPNSKLTIVMGPKPRR</sequence>
<dbReference type="FunFam" id="3.30.2080.10:FF:000001">
    <property type="entry name" value="Alpha-1,2-mannosidase subfamily"/>
    <property type="match status" value="1"/>
</dbReference>
<dbReference type="Pfam" id="PF07971">
    <property type="entry name" value="Glyco_hydro_92"/>
    <property type="match status" value="1"/>
</dbReference>
<evidence type="ECO:0000259" key="6">
    <source>
        <dbReference type="Pfam" id="PF17678"/>
    </source>
</evidence>
<dbReference type="PANTHER" id="PTHR12143">
    <property type="entry name" value="PEPTIDE N-GLYCANASE PNGASE -RELATED"/>
    <property type="match status" value="1"/>
</dbReference>
<evidence type="ECO:0000313" key="8">
    <source>
        <dbReference type="Proteomes" id="UP000070224"/>
    </source>
</evidence>
<dbReference type="GO" id="GO:0030246">
    <property type="term" value="F:carbohydrate binding"/>
    <property type="evidence" value="ECO:0007669"/>
    <property type="project" value="InterPro"/>
</dbReference>
<dbReference type="InterPro" id="IPR041371">
    <property type="entry name" value="GH92_N"/>
</dbReference>
<dbReference type="EMBL" id="LSDK01000053">
    <property type="protein sequence ID" value="KXB76917.1"/>
    <property type="molecule type" value="Genomic_DNA"/>
</dbReference>
<keyword evidence="3" id="KW-0106">Calcium</keyword>
<dbReference type="PANTHER" id="PTHR12143:SF39">
    <property type="entry name" value="SECRETED PROTEIN"/>
    <property type="match status" value="1"/>
</dbReference>
<name>A0A134BAC7_9PORP</name>
<dbReference type="Gene3D" id="1.20.1050.60">
    <property type="entry name" value="alpha-1,2-mannosidase"/>
    <property type="match status" value="1"/>
</dbReference>
<dbReference type="InterPro" id="IPR008928">
    <property type="entry name" value="6-hairpin_glycosidase_sf"/>
</dbReference>
<dbReference type="InterPro" id="IPR012939">
    <property type="entry name" value="Glyco_hydro_92"/>
</dbReference>
<protein>
    <submittedName>
        <fullName evidence="7">Putative alpha-1,2-mannosidase</fullName>
    </submittedName>
</protein>
<evidence type="ECO:0000259" key="5">
    <source>
        <dbReference type="Pfam" id="PF07971"/>
    </source>
</evidence>
<evidence type="ECO:0000256" key="1">
    <source>
        <dbReference type="ARBA" id="ARBA00001913"/>
    </source>
</evidence>
<evidence type="ECO:0000313" key="7">
    <source>
        <dbReference type="EMBL" id="KXB76917.1"/>
    </source>
</evidence>
<dbReference type="RefSeq" id="WP_060935167.1">
    <property type="nucleotide sequence ID" value="NZ_KQ960435.1"/>
</dbReference>
<feature type="signal peptide" evidence="4">
    <location>
        <begin position="1"/>
        <end position="29"/>
    </location>
</feature>
<dbReference type="InterPro" id="IPR005887">
    <property type="entry name" value="GH92_a_mannosidase_put"/>
</dbReference>
<evidence type="ECO:0000256" key="2">
    <source>
        <dbReference type="ARBA" id="ARBA00011245"/>
    </source>
</evidence>
<dbReference type="OrthoDB" id="9762711at2"/>
<dbReference type="GO" id="GO:0005975">
    <property type="term" value="P:carbohydrate metabolic process"/>
    <property type="evidence" value="ECO:0007669"/>
    <property type="project" value="InterPro"/>
</dbReference>
<dbReference type="STRING" id="322095.HMPREF3185_00736"/>
<feature type="domain" description="Glycosyl hydrolase family 92" evidence="5">
    <location>
        <begin position="281"/>
        <end position="763"/>
    </location>
</feature>
<comment type="cofactor">
    <cofactor evidence="1">
        <name>Ca(2+)</name>
        <dbReference type="ChEBI" id="CHEBI:29108"/>
    </cofactor>
</comment>